<keyword evidence="4" id="KW-1003">Cell membrane</keyword>
<dbReference type="GO" id="GO:0042910">
    <property type="term" value="F:xenobiotic transmembrane transporter activity"/>
    <property type="evidence" value="ECO:0007669"/>
    <property type="project" value="InterPro"/>
</dbReference>
<name>A0A1G7LX36_9BACT</name>
<dbReference type="Gene3D" id="1.20.1720.10">
    <property type="entry name" value="Multidrug resistance protein D"/>
    <property type="match status" value="1"/>
</dbReference>
<keyword evidence="7 8" id="KW-0472">Membrane</keyword>
<evidence type="ECO:0000256" key="8">
    <source>
        <dbReference type="SAM" id="Phobius"/>
    </source>
</evidence>
<evidence type="ECO:0000256" key="1">
    <source>
        <dbReference type="ARBA" id="ARBA00004651"/>
    </source>
</evidence>
<evidence type="ECO:0000313" key="11">
    <source>
        <dbReference type="Proteomes" id="UP000199355"/>
    </source>
</evidence>
<dbReference type="Pfam" id="PF07690">
    <property type="entry name" value="MFS_1"/>
    <property type="match status" value="1"/>
</dbReference>
<feature type="transmembrane region" description="Helical" evidence="8">
    <location>
        <begin position="55"/>
        <end position="78"/>
    </location>
</feature>
<keyword evidence="6 8" id="KW-1133">Transmembrane helix</keyword>
<evidence type="ECO:0000256" key="2">
    <source>
        <dbReference type="ARBA" id="ARBA00006236"/>
    </source>
</evidence>
<keyword evidence="5 8" id="KW-0812">Transmembrane</keyword>
<evidence type="ECO:0000256" key="6">
    <source>
        <dbReference type="ARBA" id="ARBA00022989"/>
    </source>
</evidence>
<dbReference type="NCBIfam" id="TIGR00710">
    <property type="entry name" value="efflux_Bcr_CflA"/>
    <property type="match status" value="1"/>
</dbReference>
<dbReference type="OrthoDB" id="9814303at2"/>
<feature type="transmembrane region" description="Helical" evidence="8">
    <location>
        <begin position="299"/>
        <end position="319"/>
    </location>
</feature>
<accession>A0A1G7LX36</accession>
<feature type="transmembrane region" description="Helical" evidence="8">
    <location>
        <begin position="178"/>
        <end position="198"/>
    </location>
</feature>
<feature type="transmembrane region" description="Helical" evidence="8">
    <location>
        <begin position="265"/>
        <end position="287"/>
    </location>
</feature>
<dbReference type="InterPro" id="IPR011701">
    <property type="entry name" value="MFS"/>
</dbReference>
<feature type="transmembrane region" description="Helical" evidence="8">
    <location>
        <begin position="231"/>
        <end position="253"/>
    </location>
</feature>
<dbReference type="SUPFAM" id="SSF103473">
    <property type="entry name" value="MFS general substrate transporter"/>
    <property type="match status" value="1"/>
</dbReference>
<evidence type="ECO:0000256" key="3">
    <source>
        <dbReference type="ARBA" id="ARBA00022448"/>
    </source>
</evidence>
<evidence type="ECO:0000256" key="4">
    <source>
        <dbReference type="ARBA" id="ARBA00022475"/>
    </source>
</evidence>
<feature type="transmembrane region" description="Helical" evidence="8">
    <location>
        <begin position="148"/>
        <end position="172"/>
    </location>
</feature>
<protein>
    <submittedName>
        <fullName evidence="10">MFS transporter, DHA1 family, bicyclomycin/chloramphenicol resistance protein</fullName>
    </submittedName>
</protein>
<dbReference type="PANTHER" id="PTHR23502">
    <property type="entry name" value="MAJOR FACILITATOR SUPERFAMILY"/>
    <property type="match status" value="1"/>
</dbReference>
<sequence length="427" mass="44001">MHFTENELVVGAGARLSRRRRLYLAVLLGMLAAFGPLCTDTYLPSLPALGEDLSLSTAAVQLTITACLLGMALGQLFVGPLSDGTGRRGPLLCALAFFTLASAACVAAQSGHGFIALRFAQGLGGAGGIVLSRAIACDLFRGPELTSFMSLLMAVNSVAPIAGPVLGGALAALGSWRWVFIFLAGMGVFLLLFCGFGLPETLPPSLRRQGGTRASLRATAALCRDPAFMSYVGMQGFTMGGFFGYVAASPFVFQNMYAISPTGYSLIFGGNALSVTIMAVITGRLALRMGEMRLLSIGNRLRMVACLIVLGVTLARPASPLPIMASLYCMLVLQGMTMPCAFTLAIEAQRVGAGTASGLLGVAMFLAGAASSPLVGLGGPDTAVPLGLVCAASGLLALLTGFAGNRLLARRRAETAAAQDPSAPRPH</sequence>
<evidence type="ECO:0000259" key="9">
    <source>
        <dbReference type="PROSITE" id="PS50850"/>
    </source>
</evidence>
<feature type="transmembrane region" description="Helical" evidence="8">
    <location>
        <begin position="358"/>
        <end position="377"/>
    </location>
</feature>
<dbReference type="Proteomes" id="UP000199355">
    <property type="component" value="Unassembled WGS sequence"/>
</dbReference>
<dbReference type="GO" id="GO:1990961">
    <property type="term" value="P:xenobiotic detoxification by transmembrane export across the plasma membrane"/>
    <property type="evidence" value="ECO:0007669"/>
    <property type="project" value="InterPro"/>
</dbReference>
<dbReference type="RefSeq" id="WP_092153431.1">
    <property type="nucleotide sequence ID" value="NZ_FNBX01000007.1"/>
</dbReference>
<evidence type="ECO:0000256" key="7">
    <source>
        <dbReference type="ARBA" id="ARBA00023136"/>
    </source>
</evidence>
<dbReference type="AlphaFoldDB" id="A0A1G7LX36"/>
<gene>
    <name evidence="10" type="ORF">SAMN05192586_10765</name>
</gene>
<dbReference type="InterPro" id="IPR020846">
    <property type="entry name" value="MFS_dom"/>
</dbReference>
<dbReference type="GO" id="GO:0005886">
    <property type="term" value="C:plasma membrane"/>
    <property type="evidence" value="ECO:0007669"/>
    <property type="project" value="UniProtKB-SubCell"/>
</dbReference>
<keyword evidence="11" id="KW-1185">Reference proteome</keyword>
<dbReference type="EMBL" id="FNBX01000007">
    <property type="protein sequence ID" value="SDF54062.1"/>
    <property type="molecule type" value="Genomic_DNA"/>
</dbReference>
<feature type="domain" description="Major facilitator superfamily (MFS) profile" evidence="9">
    <location>
        <begin position="21"/>
        <end position="405"/>
    </location>
</feature>
<dbReference type="PANTHER" id="PTHR23502:SF132">
    <property type="entry name" value="POLYAMINE TRANSPORTER 2-RELATED"/>
    <property type="match status" value="1"/>
</dbReference>
<feature type="transmembrane region" description="Helical" evidence="8">
    <location>
        <begin position="90"/>
        <end position="109"/>
    </location>
</feature>
<comment type="subcellular location">
    <subcellularLocation>
        <location evidence="1">Cell membrane</location>
        <topology evidence="1">Multi-pass membrane protein</topology>
    </subcellularLocation>
</comment>
<keyword evidence="3" id="KW-0813">Transport</keyword>
<dbReference type="STRING" id="571438.SAMN05192586_10765"/>
<reference evidence="11" key="1">
    <citation type="submission" date="2016-10" db="EMBL/GenBank/DDBJ databases">
        <authorList>
            <person name="Varghese N."/>
            <person name="Submissions S."/>
        </authorList>
    </citation>
    <scope>NUCLEOTIDE SEQUENCE [LARGE SCALE GENOMIC DNA]</scope>
    <source>
        <strain evidence="11">KHC7</strain>
    </source>
</reference>
<evidence type="ECO:0000313" key="10">
    <source>
        <dbReference type="EMBL" id="SDF54062.1"/>
    </source>
</evidence>
<dbReference type="PROSITE" id="PS50850">
    <property type="entry name" value="MFS"/>
    <property type="match status" value="1"/>
</dbReference>
<organism evidence="10 11">
    <name type="scientific">Desulfovibrio legallii</name>
    <dbReference type="NCBI Taxonomy" id="571438"/>
    <lineage>
        <taxon>Bacteria</taxon>
        <taxon>Pseudomonadati</taxon>
        <taxon>Thermodesulfobacteriota</taxon>
        <taxon>Desulfovibrionia</taxon>
        <taxon>Desulfovibrionales</taxon>
        <taxon>Desulfovibrionaceae</taxon>
        <taxon>Desulfovibrio</taxon>
    </lineage>
</organism>
<evidence type="ECO:0000256" key="5">
    <source>
        <dbReference type="ARBA" id="ARBA00022692"/>
    </source>
</evidence>
<dbReference type="CDD" id="cd17320">
    <property type="entry name" value="MFS_MdfA_MDR_like"/>
    <property type="match status" value="1"/>
</dbReference>
<dbReference type="InterPro" id="IPR036259">
    <property type="entry name" value="MFS_trans_sf"/>
</dbReference>
<feature type="transmembrane region" description="Helical" evidence="8">
    <location>
        <begin position="115"/>
        <end position="136"/>
    </location>
</feature>
<feature type="transmembrane region" description="Helical" evidence="8">
    <location>
        <begin position="325"/>
        <end position="346"/>
    </location>
</feature>
<feature type="transmembrane region" description="Helical" evidence="8">
    <location>
        <begin position="383"/>
        <end position="403"/>
    </location>
</feature>
<proteinExistence type="inferred from homology"/>
<dbReference type="InterPro" id="IPR004812">
    <property type="entry name" value="Efflux_drug-R_Bcr/CmlA"/>
</dbReference>
<feature type="transmembrane region" description="Helical" evidence="8">
    <location>
        <begin position="22"/>
        <end position="43"/>
    </location>
</feature>
<comment type="similarity">
    <text evidence="2">Belongs to the major facilitator superfamily. Bcr/CmlA family.</text>
</comment>